<evidence type="ECO:0000256" key="1">
    <source>
        <dbReference type="SAM" id="Phobius"/>
    </source>
</evidence>
<dbReference type="Proteomes" id="UP001202248">
    <property type="component" value="Unassembled WGS sequence"/>
</dbReference>
<dbReference type="RefSeq" id="WP_240832155.1">
    <property type="nucleotide sequence ID" value="NZ_JAKWBL010000004.1"/>
</dbReference>
<protein>
    <submittedName>
        <fullName evidence="4">Histidine kinase</fullName>
    </submittedName>
</protein>
<sequence>MVDSFSLRHTTLQSADSLLEISLTTHNSKSLSTLVYLVKNRNKKEERILIGGRYNKKIPINKELWKEPGDYKIEFIPYAIVKRSDRANKTGMYEQEFNDKKFTYHLTVLPEEKSKIELSNRLAMLIGVLITLLITAIILFIKYRNKRKFLEAKRNEELAKNRLESIRSQLNPHFIFNALSSIQNLLNTHENDKANAYLTKFSRLTRSILDDSSKEMITIDDEVKLLEDYLQMEQMRFGFQYNISFDENIDRHNAQIPPMLLQPLIENAVKHGSITKKQKGEIEVSLSKINNDLVLSVTDNGDGFDSGLNYSGHGLSLTKNRISLLNTIYNATPLLFNIESGKNGSVAKITLKNWLL</sequence>
<dbReference type="InterPro" id="IPR010559">
    <property type="entry name" value="Sig_transdc_His_kin_internal"/>
</dbReference>
<gene>
    <name evidence="4" type="ORF">MKP09_20600</name>
</gene>
<feature type="transmembrane region" description="Helical" evidence="1">
    <location>
        <begin position="122"/>
        <end position="141"/>
    </location>
</feature>
<evidence type="ECO:0000313" key="5">
    <source>
        <dbReference type="Proteomes" id="UP001202248"/>
    </source>
</evidence>
<reference evidence="4 5" key="1">
    <citation type="submission" date="2022-02" db="EMBL/GenBank/DDBJ databases">
        <authorList>
            <person name="Min J."/>
        </authorList>
    </citation>
    <scope>NUCLEOTIDE SEQUENCE [LARGE SCALE GENOMIC DNA]</scope>
    <source>
        <strain evidence="4 5">GR10-1</strain>
    </source>
</reference>
<dbReference type="Gene3D" id="3.30.565.10">
    <property type="entry name" value="Histidine kinase-like ATPase, C-terminal domain"/>
    <property type="match status" value="1"/>
</dbReference>
<evidence type="ECO:0000259" key="2">
    <source>
        <dbReference type="Pfam" id="PF02518"/>
    </source>
</evidence>
<dbReference type="PANTHER" id="PTHR34220">
    <property type="entry name" value="SENSOR HISTIDINE KINASE YPDA"/>
    <property type="match status" value="1"/>
</dbReference>
<feature type="domain" description="Histidine kinase/HSP90-like ATPase" evidence="2">
    <location>
        <begin position="260"/>
        <end position="306"/>
    </location>
</feature>
<keyword evidence="5" id="KW-1185">Reference proteome</keyword>
<dbReference type="Pfam" id="PF06580">
    <property type="entry name" value="His_kinase"/>
    <property type="match status" value="1"/>
</dbReference>
<feature type="domain" description="Signal transduction histidine kinase internal region" evidence="3">
    <location>
        <begin position="162"/>
        <end position="238"/>
    </location>
</feature>
<dbReference type="GO" id="GO:0016301">
    <property type="term" value="F:kinase activity"/>
    <property type="evidence" value="ECO:0007669"/>
    <property type="project" value="UniProtKB-KW"/>
</dbReference>
<dbReference type="InterPro" id="IPR050640">
    <property type="entry name" value="Bact_2-comp_sensor_kinase"/>
</dbReference>
<keyword evidence="1" id="KW-0472">Membrane</keyword>
<organism evidence="4 5">
    <name type="scientific">Niabella ginsengisoli</name>
    <dbReference type="NCBI Taxonomy" id="522298"/>
    <lineage>
        <taxon>Bacteria</taxon>
        <taxon>Pseudomonadati</taxon>
        <taxon>Bacteroidota</taxon>
        <taxon>Chitinophagia</taxon>
        <taxon>Chitinophagales</taxon>
        <taxon>Chitinophagaceae</taxon>
        <taxon>Niabella</taxon>
    </lineage>
</organism>
<proteinExistence type="predicted"/>
<keyword evidence="4" id="KW-0808">Transferase</keyword>
<dbReference type="EMBL" id="JAKWBL010000004">
    <property type="protein sequence ID" value="MCH5600144.1"/>
    <property type="molecule type" value="Genomic_DNA"/>
</dbReference>
<dbReference type="Pfam" id="PF02518">
    <property type="entry name" value="HATPase_c"/>
    <property type="match status" value="1"/>
</dbReference>
<dbReference type="InterPro" id="IPR036890">
    <property type="entry name" value="HATPase_C_sf"/>
</dbReference>
<comment type="caution">
    <text evidence="4">The sequence shown here is derived from an EMBL/GenBank/DDBJ whole genome shotgun (WGS) entry which is preliminary data.</text>
</comment>
<evidence type="ECO:0000259" key="3">
    <source>
        <dbReference type="Pfam" id="PF06580"/>
    </source>
</evidence>
<name>A0ABS9SP68_9BACT</name>
<keyword evidence="4" id="KW-0418">Kinase</keyword>
<keyword evidence="1" id="KW-0812">Transmembrane</keyword>
<dbReference type="SUPFAM" id="SSF55874">
    <property type="entry name" value="ATPase domain of HSP90 chaperone/DNA topoisomerase II/histidine kinase"/>
    <property type="match status" value="1"/>
</dbReference>
<evidence type="ECO:0000313" key="4">
    <source>
        <dbReference type="EMBL" id="MCH5600144.1"/>
    </source>
</evidence>
<dbReference type="InterPro" id="IPR003594">
    <property type="entry name" value="HATPase_dom"/>
</dbReference>
<keyword evidence="1" id="KW-1133">Transmembrane helix</keyword>
<dbReference type="PANTHER" id="PTHR34220:SF7">
    <property type="entry name" value="SENSOR HISTIDINE KINASE YPDA"/>
    <property type="match status" value="1"/>
</dbReference>
<accession>A0ABS9SP68</accession>